<dbReference type="Proteomes" id="UP000238356">
    <property type="component" value="Unassembled WGS sequence"/>
</dbReference>
<organism evidence="2 3">
    <name type="scientific">Nocardia nova</name>
    <dbReference type="NCBI Taxonomy" id="37330"/>
    <lineage>
        <taxon>Bacteria</taxon>
        <taxon>Bacillati</taxon>
        <taxon>Actinomycetota</taxon>
        <taxon>Actinomycetes</taxon>
        <taxon>Mycobacteriales</taxon>
        <taxon>Nocardiaceae</taxon>
        <taxon>Nocardia</taxon>
    </lineage>
</organism>
<feature type="compositionally biased region" description="Low complexity" evidence="1">
    <location>
        <begin position="51"/>
        <end position="66"/>
    </location>
</feature>
<dbReference type="AlphaFoldDB" id="A0A2S5ZVS2"/>
<protein>
    <submittedName>
        <fullName evidence="2">Uncharacterized protein</fullName>
    </submittedName>
</protein>
<name>A0A2S5ZVS2_9NOCA</name>
<reference evidence="2 3" key="1">
    <citation type="submission" date="2018-02" db="EMBL/GenBank/DDBJ databases">
        <title>8 Nocardia nova and 1 Nocardia cyriacigeorgica strain used for evolution to TMP-SMX.</title>
        <authorList>
            <person name="Mehta H."/>
            <person name="Weng J."/>
            <person name="Shamoo Y."/>
        </authorList>
    </citation>
    <scope>NUCLEOTIDE SEQUENCE [LARGE SCALE GENOMIC DNA]</scope>
    <source>
        <strain evidence="2 3">BAA2227</strain>
    </source>
</reference>
<dbReference type="EMBL" id="PSZD01000039">
    <property type="protein sequence ID" value="PPJ19864.1"/>
    <property type="molecule type" value="Genomic_DNA"/>
</dbReference>
<feature type="region of interest" description="Disordered" evidence="1">
    <location>
        <begin position="51"/>
        <end position="85"/>
    </location>
</feature>
<evidence type="ECO:0000313" key="2">
    <source>
        <dbReference type="EMBL" id="PPJ19864.1"/>
    </source>
</evidence>
<evidence type="ECO:0000256" key="1">
    <source>
        <dbReference type="SAM" id="MobiDB-lite"/>
    </source>
</evidence>
<keyword evidence="3" id="KW-1185">Reference proteome</keyword>
<proteinExistence type="predicted"/>
<sequence length="85" mass="8811">MTTAMLPPIHHPLEIPQRAVSVIRQVQDAVSALPAPTLPRDVLAATTVAISPSLTSSTPAKTATSSRAKPTGVAALDTAQQRFGE</sequence>
<comment type="caution">
    <text evidence="2">The sequence shown here is derived from an EMBL/GenBank/DDBJ whole genome shotgun (WGS) entry which is preliminary data.</text>
</comment>
<accession>A0A2S5ZVS2</accession>
<dbReference type="RefSeq" id="WP_104364763.1">
    <property type="nucleotide sequence ID" value="NZ_PSZD01000039.1"/>
</dbReference>
<evidence type="ECO:0000313" key="3">
    <source>
        <dbReference type="Proteomes" id="UP000238356"/>
    </source>
</evidence>
<gene>
    <name evidence="2" type="ORF">C5F51_34305</name>
</gene>